<dbReference type="EMBL" id="BJNZ01000002">
    <property type="protein sequence ID" value="GED08447.1"/>
    <property type="molecule type" value="Genomic_DNA"/>
</dbReference>
<organism evidence="2 3">
    <name type="scientific">Cellulosimicrobium cellulans</name>
    <name type="common">Arthrobacter luteus</name>
    <dbReference type="NCBI Taxonomy" id="1710"/>
    <lineage>
        <taxon>Bacteria</taxon>
        <taxon>Bacillati</taxon>
        <taxon>Actinomycetota</taxon>
        <taxon>Actinomycetes</taxon>
        <taxon>Micrococcales</taxon>
        <taxon>Promicromonosporaceae</taxon>
        <taxon>Cellulosimicrobium</taxon>
    </lineage>
</organism>
<accession>A0A4Y4DUX5</accession>
<name>A0A4Y4DUX5_CELCE</name>
<sequence length="90" mass="10047">MESRSCRARLADDLEPVFGHEQTLEAAPHDLVIVKKVHAHLLHRSVVLPLLRSFHSWDGEEGRRRGGGRLPSLGATTSRAAEAPEDYRQV</sequence>
<evidence type="ECO:0000313" key="2">
    <source>
        <dbReference type="EMBL" id="GED08447.1"/>
    </source>
</evidence>
<comment type="caution">
    <text evidence="2">The sequence shown here is derived from an EMBL/GenBank/DDBJ whole genome shotgun (WGS) entry which is preliminary data.</text>
</comment>
<reference evidence="2 3" key="1">
    <citation type="submission" date="2019-06" db="EMBL/GenBank/DDBJ databases">
        <title>Whole genome shotgun sequence of Cellulosimicrobium cellulans NBRC 15516.</title>
        <authorList>
            <person name="Hosoyama A."/>
            <person name="Uohara A."/>
            <person name="Ohji S."/>
            <person name="Ichikawa N."/>
        </authorList>
    </citation>
    <scope>NUCLEOTIDE SEQUENCE [LARGE SCALE GENOMIC DNA]</scope>
    <source>
        <strain evidence="2 3">NBRC 15516</strain>
    </source>
</reference>
<proteinExistence type="predicted"/>
<dbReference type="Proteomes" id="UP000316659">
    <property type="component" value="Unassembled WGS sequence"/>
</dbReference>
<feature type="region of interest" description="Disordered" evidence="1">
    <location>
        <begin position="58"/>
        <end position="90"/>
    </location>
</feature>
<dbReference type="AlphaFoldDB" id="A0A4Y4DUX5"/>
<evidence type="ECO:0000256" key="1">
    <source>
        <dbReference type="SAM" id="MobiDB-lite"/>
    </source>
</evidence>
<evidence type="ECO:0000313" key="3">
    <source>
        <dbReference type="Proteomes" id="UP000316659"/>
    </source>
</evidence>
<gene>
    <name evidence="2" type="ORF">CCE02nite_04460</name>
</gene>
<protein>
    <submittedName>
        <fullName evidence="2">Uncharacterized protein</fullName>
    </submittedName>
</protein>